<gene>
    <name evidence="2" type="ORF">CPELLU_LOCUS6455</name>
</gene>
<sequence length="190" mass="22310">MSLKNSTYSTRNIRYLRISEKQVLPLILYLKPEHINWFNDIIFQEVLSALQKLIPKKFSREKKKFGSDIYRETRFQFAYYFKYTDVRHSVLEKNKKYIFPSEKSTLSEEDESSQNLHDSFTNEKEEDEKPTLQVTYKGFNIFYKSLIVIVEPPGQIIEFGDNVKVASAMTIDDYLGQNDSDTDVGSNNDD</sequence>
<dbReference type="Proteomes" id="UP000789759">
    <property type="component" value="Unassembled WGS sequence"/>
</dbReference>
<dbReference type="OrthoDB" id="5374757at2759"/>
<dbReference type="EMBL" id="CAJVQA010004011">
    <property type="protein sequence ID" value="CAG8589278.1"/>
    <property type="molecule type" value="Genomic_DNA"/>
</dbReference>
<dbReference type="AlphaFoldDB" id="A0A9N9C7L1"/>
<keyword evidence="3" id="KW-1185">Reference proteome</keyword>
<evidence type="ECO:0000256" key="1">
    <source>
        <dbReference type="SAM" id="MobiDB-lite"/>
    </source>
</evidence>
<name>A0A9N9C7L1_9GLOM</name>
<accession>A0A9N9C7L1</accession>
<dbReference type="PANTHER" id="PTHR40635:SF1">
    <property type="match status" value="1"/>
</dbReference>
<evidence type="ECO:0000313" key="3">
    <source>
        <dbReference type="Proteomes" id="UP000789759"/>
    </source>
</evidence>
<feature type="region of interest" description="Disordered" evidence="1">
    <location>
        <begin position="108"/>
        <end position="128"/>
    </location>
</feature>
<reference evidence="2" key="1">
    <citation type="submission" date="2021-06" db="EMBL/GenBank/DDBJ databases">
        <authorList>
            <person name="Kallberg Y."/>
            <person name="Tangrot J."/>
            <person name="Rosling A."/>
        </authorList>
    </citation>
    <scope>NUCLEOTIDE SEQUENCE</scope>
    <source>
        <strain evidence="2">FL966</strain>
    </source>
</reference>
<evidence type="ECO:0000313" key="2">
    <source>
        <dbReference type="EMBL" id="CAG8589278.1"/>
    </source>
</evidence>
<dbReference type="PANTHER" id="PTHR40635">
    <property type="match status" value="1"/>
</dbReference>
<comment type="caution">
    <text evidence="2">The sequence shown here is derived from an EMBL/GenBank/DDBJ whole genome shotgun (WGS) entry which is preliminary data.</text>
</comment>
<proteinExistence type="predicted"/>
<protein>
    <submittedName>
        <fullName evidence="2">21762_t:CDS:1</fullName>
    </submittedName>
</protein>
<organism evidence="2 3">
    <name type="scientific">Cetraspora pellucida</name>
    <dbReference type="NCBI Taxonomy" id="1433469"/>
    <lineage>
        <taxon>Eukaryota</taxon>
        <taxon>Fungi</taxon>
        <taxon>Fungi incertae sedis</taxon>
        <taxon>Mucoromycota</taxon>
        <taxon>Glomeromycotina</taxon>
        <taxon>Glomeromycetes</taxon>
        <taxon>Diversisporales</taxon>
        <taxon>Gigasporaceae</taxon>
        <taxon>Cetraspora</taxon>
    </lineage>
</organism>